<evidence type="ECO:0000259" key="3">
    <source>
        <dbReference type="PROSITE" id="PS50002"/>
    </source>
</evidence>
<dbReference type="SUPFAM" id="SSF50044">
    <property type="entry name" value="SH3-domain"/>
    <property type="match status" value="1"/>
</dbReference>
<dbReference type="STRING" id="166423.A0A0M9A6I3"/>
<evidence type="ECO:0000256" key="2">
    <source>
        <dbReference type="PROSITE-ProRule" id="PRU00192"/>
    </source>
</evidence>
<dbReference type="SMART" id="SM00326">
    <property type="entry name" value="SH3"/>
    <property type="match status" value="1"/>
</dbReference>
<reference evidence="4 5" key="1">
    <citation type="submission" date="2015-07" db="EMBL/GenBank/DDBJ databases">
        <title>The genome of Melipona quadrifasciata.</title>
        <authorList>
            <person name="Pan H."/>
            <person name="Kapheim K."/>
        </authorList>
    </citation>
    <scope>NUCLEOTIDE SEQUENCE [LARGE SCALE GENOMIC DNA]</scope>
    <source>
        <strain evidence="4">0111107301</strain>
        <tissue evidence="4">Whole body</tissue>
    </source>
</reference>
<dbReference type="Pfam" id="PF00018">
    <property type="entry name" value="SH3_1"/>
    <property type="match status" value="1"/>
</dbReference>
<evidence type="ECO:0000256" key="1">
    <source>
        <dbReference type="ARBA" id="ARBA00022443"/>
    </source>
</evidence>
<evidence type="ECO:0000313" key="5">
    <source>
        <dbReference type="Proteomes" id="UP000053105"/>
    </source>
</evidence>
<dbReference type="Proteomes" id="UP000053105">
    <property type="component" value="Unassembled WGS sequence"/>
</dbReference>
<keyword evidence="1 2" id="KW-0728">SH3 domain</keyword>
<dbReference type="FunFam" id="2.30.30.40:FF:000009">
    <property type="entry name" value="Breast cancer anti-estrogen resistance 1"/>
    <property type="match status" value="1"/>
</dbReference>
<feature type="domain" description="SH3" evidence="3">
    <location>
        <begin position="28"/>
        <end position="91"/>
    </location>
</feature>
<evidence type="ECO:0000313" key="4">
    <source>
        <dbReference type="EMBL" id="KOX77466.1"/>
    </source>
</evidence>
<proteinExistence type="predicted"/>
<sequence>MYGVCILKYYSVYTLKHYSVCTLKHYSQKCVKARALYDNIAEAPDELAFRKGDVLTVLEQNTAGLEGWWLCALRGRQKGRLHFLVGTVASGPFSETNRTVSLITYLYISIRHPSEYYLIRIGILDCQSCLIVCLDIMSIELCTSHKLRDFATSFRLEWGEIFLEIIGTLSFMHVAQLIAD</sequence>
<organism evidence="4 5">
    <name type="scientific">Melipona quadrifasciata</name>
    <dbReference type="NCBI Taxonomy" id="166423"/>
    <lineage>
        <taxon>Eukaryota</taxon>
        <taxon>Metazoa</taxon>
        <taxon>Ecdysozoa</taxon>
        <taxon>Arthropoda</taxon>
        <taxon>Hexapoda</taxon>
        <taxon>Insecta</taxon>
        <taxon>Pterygota</taxon>
        <taxon>Neoptera</taxon>
        <taxon>Endopterygota</taxon>
        <taxon>Hymenoptera</taxon>
        <taxon>Apocrita</taxon>
        <taxon>Aculeata</taxon>
        <taxon>Apoidea</taxon>
        <taxon>Anthophila</taxon>
        <taxon>Apidae</taxon>
        <taxon>Melipona</taxon>
    </lineage>
</organism>
<dbReference type="GO" id="GO:0005737">
    <property type="term" value="C:cytoplasm"/>
    <property type="evidence" value="ECO:0007669"/>
    <property type="project" value="TreeGrafter"/>
</dbReference>
<dbReference type="Gene3D" id="2.30.30.40">
    <property type="entry name" value="SH3 Domains"/>
    <property type="match status" value="1"/>
</dbReference>
<dbReference type="PANTHER" id="PTHR10654:SF18">
    <property type="entry name" value="IP17195P"/>
    <property type="match status" value="1"/>
</dbReference>
<dbReference type="InterPro" id="IPR001452">
    <property type="entry name" value="SH3_domain"/>
</dbReference>
<dbReference type="InterPro" id="IPR037362">
    <property type="entry name" value="CAS_fam"/>
</dbReference>
<dbReference type="GO" id="GO:0007169">
    <property type="term" value="P:cell surface receptor protein tyrosine kinase signaling pathway"/>
    <property type="evidence" value="ECO:0007669"/>
    <property type="project" value="TreeGrafter"/>
</dbReference>
<dbReference type="GO" id="GO:0005886">
    <property type="term" value="C:plasma membrane"/>
    <property type="evidence" value="ECO:0007669"/>
    <property type="project" value="TreeGrafter"/>
</dbReference>
<dbReference type="EMBL" id="KQ435732">
    <property type="protein sequence ID" value="KOX77466.1"/>
    <property type="molecule type" value="Genomic_DNA"/>
</dbReference>
<gene>
    <name evidence="4" type="ORF">WN51_09790</name>
</gene>
<keyword evidence="5" id="KW-1185">Reference proteome</keyword>
<dbReference type="PANTHER" id="PTHR10654">
    <property type="entry name" value="CAS SCAFFOLDING PROTEIN"/>
    <property type="match status" value="1"/>
</dbReference>
<protein>
    <submittedName>
        <fullName evidence="4">Breast cancer anti-estrogen resistance protein 1</fullName>
    </submittedName>
</protein>
<dbReference type="PROSITE" id="PS50002">
    <property type="entry name" value="SH3"/>
    <property type="match status" value="1"/>
</dbReference>
<dbReference type="OrthoDB" id="5983572at2759"/>
<dbReference type="InterPro" id="IPR036028">
    <property type="entry name" value="SH3-like_dom_sf"/>
</dbReference>
<accession>A0A0M9A6I3</accession>
<dbReference type="AlphaFoldDB" id="A0A0M9A6I3"/>
<dbReference type="GO" id="GO:0016477">
    <property type="term" value="P:cell migration"/>
    <property type="evidence" value="ECO:0007669"/>
    <property type="project" value="TreeGrafter"/>
</dbReference>
<name>A0A0M9A6I3_9HYME</name>